<dbReference type="OMA" id="WYFPSIG"/>
<gene>
    <name evidence="4" type="ORF">W97_01093</name>
</gene>
<dbReference type="Proteomes" id="UP000016924">
    <property type="component" value="Unassembled WGS sequence"/>
</dbReference>
<keyword evidence="1" id="KW-0489">Methyltransferase</keyword>
<evidence type="ECO:0000259" key="3">
    <source>
        <dbReference type="Pfam" id="PF13649"/>
    </source>
</evidence>
<name>R7YIY7_CONA1</name>
<evidence type="ECO:0000313" key="5">
    <source>
        <dbReference type="Proteomes" id="UP000016924"/>
    </source>
</evidence>
<dbReference type="RefSeq" id="XP_007777192.1">
    <property type="nucleotide sequence ID" value="XM_007779002.1"/>
</dbReference>
<dbReference type="InterPro" id="IPR029063">
    <property type="entry name" value="SAM-dependent_MTases_sf"/>
</dbReference>
<dbReference type="AlphaFoldDB" id="R7YIY7"/>
<dbReference type="CDD" id="cd02440">
    <property type="entry name" value="AdoMet_MTases"/>
    <property type="match status" value="1"/>
</dbReference>
<accession>R7YIY7</accession>
<dbReference type="eggNOG" id="ENOG502RZIN">
    <property type="taxonomic scope" value="Eukaryota"/>
</dbReference>
<evidence type="ECO:0000256" key="1">
    <source>
        <dbReference type="ARBA" id="ARBA00022603"/>
    </source>
</evidence>
<dbReference type="InterPro" id="IPR041698">
    <property type="entry name" value="Methyltransf_25"/>
</dbReference>
<dbReference type="EMBL" id="JH767557">
    <property type="protein sequence ID" value="EON61875.1"/>
    <property type="molecule type" value="Genomic_DNA"/>
</dbReference>
<feature type="domain" description="Methyltransferase" evidence="3">
    <location>
        <begin position="43"/>
        <end position="144"/>
    </location>
</feature>
<dbReference type="SUPFAM" id="SSF53335">
    <property type="entry name" value="S-adenosyl-L-methionine-dependent methyltransferases"/>
    <property type="match status" value="1"/>
</dbReference>
<organism evidence="4 5">
    <name type="scientific">Coniosporium apollinis (strain CBS 100218)</name>
    <name type="common">Rock-inhabiting black yeast</name>
    <dbReference type="NCBI Taxonomy" id="1168221"/>
    <lineage>
        <taxon>Eukaryota</taxon>
        <taxon>Fungi</taxon>
        <taxon>Dikarya</taxon>
        <taxon>Ascomycota</taxon>
        <taxon>Pezizomycotina</taxon>
        <taxon>Dothideomycetes</taxon>
        <taxon>Dothideomycetes incertae sedis</taxon>
        <taxon>Coniosporium</taxon>
    </lineage>
</organism>
<keyword evidence="5" id="KW-1185">Reference proteome</keyword>
<keyword evidence="2" id="KW-0808">Transferase</keyword>
<dbReference type="GO" id="GO:0032259">
    <property type="term" value="P:methylation"/>
    <property type="evidence" value="ECO:0007669"/>
    <property type="project" value="UniProtKB-KW"/>
</dbReference>
<dbReference type="HOGENOM" id="CLU_037990_5_3_1"/>
<dbReference type="PANTHER" id="PTHR43861">
    <property type="entry name" value="TRANS-ACONITATE 2-METHYLTRANSFERASE-RELATED"/>
    <property type="match status" value="1"/>
</dbReference>
<evidence type="ECO:0000256" key="2">
    <source>
        <dbReference type="ARBA" id="ARBA00022679"/>
    </source>
</evidence>
<protein>
    <recommendedName>
        <fullName evidence="3">Methyltransferase domain-containing protein</fullName>
    </recommendedName>
</protein>
<reference evidence="5" key="1">
    <citation type="submission" date="2012-06" db="EMBL/GenBank/DDBJ databases">
        <title>The genome sequence of Coniosporium apollinis CBS 100218.</title>
        <authorList>
            <consortium name="The Broad Institute Genome Sequencing Platform"/>
            <person name="Cuomo C."/>
            <person name="Gorbushina A."/>
            <person name="Noack S."/>
            <person name="Walker B."/>
            <person name="Young S.K."/>
            <person name="Zeng Q."/>
            <person name="Gargeya S."/>
            <person name="Fitzgerald M."/>
            <person name="Haas B."/>
            <person name="Abouelleil A."/>
            <person name="Alvarado L."/>
            <person name="Arachchi H.M."/>
            <person name="Berlin A.M."/>
            <person name="Chapman S.B."/>
            <person name="Goldberg J."/>
            <person name="Griggs A."/>
            <person name="Gujja S."/>
            <person name="Hansen M."/>
            <person name="Howarth C."/>
            <person name="Imamovic A."/>
            <person name="Larimer J."/>
            <person name="McCowan C."/>
            <person name="Montmayeur A."/>
            <person name="Murphy C."/>
            <person name="Neiman D."/>
            <person name="Pearson M."/>
            <person name="Priest M."/>
            <person name="Roberts A."/>
            <person name="Saif S."/>
            <person name="Shea T."/>
            <person name="Sisk P."/>
            <person name="Sykes S."/>
            <person name="Wortman J."/>
            <person name="Nusbaum C."/>
            <person name="Birren B."/>
        </authorList>
    </citation>
    <scope>NUCLEOTIDE SEQUENCE [LARGE SCALE GENOMIC DNA]</scope>
    <source>
        <strain evidence="5">CBS 100218</strain>
    </source>
</reference>
<dbReference type="GeneID" id="19898404"/>
<dbReference type="PANTHER" id="PTHR43861:SF1">
    <property type="entry name" value="TRANS-ACONITATE 2-METHYLTRANSFERASE"/>
    <property type="match status" value="1"/>
</dbReference>
<dbReference type="Gene3D" id="3.40.50.150">
    <property type="entry name" value="Vaccinia Virus protein VP39"/>
    <property type="match status" value="1"/>
</dbReference>
<dbReference type="STRING" id="1168221.R7YIY7"/>
<sequence length="280" mass="29806">MAAQQGKATDHWSSEAYAASASFVPALTTTVLKLLAPEPTDRILDLGCGDGILTSRIAALVPGGSILGLDASASMITTAANSYAAPNCTFSLQDCTTISAEAPELCRGEFDKVFSNAALHWILRSPSTRKTVLADALAALKPGGTFVFELGGAGNVGEVHAALIAALVHFGVPLADAQAASPWFFPSETWMRDALMEVGFVVERLESEYRPTRLTEGEGGGLEGWVRLMGAGFLEAVEEERRQEVVGWVVRVLGSVVRREEDGSAWLGYVRLRGVARRPV</sequence>
<dbReference type="Pfam" id="PF13649">
    <property type="entry name" value="Methyltransf_25"/>
    <property type="match status" value="1"/>
</dbReference>
<evidence type="ECO:0000313" key="4">
    <source>
        <dbReference type="EMBL" id="EON61875.1"/>
    </source>
</evidence>
<proteinExistence type="predicted"/>
<dbReference type="OrthoDB" id="6329284at2759"/>
<dbReference type="GO" id="GO:0008168">
    <property type="term" value="F:methyltransferase activity"/>
    <property type="evidence" value="ECO:0007669"/>
    <property type="project" value="UniProtKB-KW"/>
</dbReference>